<gene>
    <name evidence="8" type="ORF">TPAB3V08_LOCUS9761</name>
</gene>
<dbReference type="CDD" id="cd00936">
    <property type="entry name" value="WEPRS_RNA"/>
    <property type="match status" value="3"/>
</dbReference>
<evidence type="ECO:0000256" key="5">
    <source>
        <dbReference type="ARBA" id="ARBA00023146"/>
    </source>
</evidence>
<dbReference type="PROSITE" id="PS00762">
    <property type="entry name" value="WHEP_TRS_1"/>
    <property type="match status" value="3"/>
</dbReference>
<feature type="domain" description="WHEP-TRS" evidence="7">
    <location>
        <begin position="136"/>
        <end position="192"/>
    </location>
</feature>
<sequence length="304" mass="32795">TAHSGRGKSVEKSPLEEVVPPVGETPAQISEHIVKQGEKVRQLKATKAIKDVIDVEVKTLLSLKAIYKTLTGSDWKPGVSQPSPLNNTPKTHTQQGSKAKSENTGKEGVDTRIQTLLTLKEEFKAPNSTPTIIDKSLNELLVKIAEQGDKIRTLKSEKADKNVVEAEVKELLSLKADYKVVTGEAWKPGAKVPDKMSGPSEAELADKVAAQGDKVRKLKSEKADKNILDAEVKVLLSLKAEYKSVSGKEWKPAPASSNKTESPRLNSVSSVSANIPAGDNQISTLTQQITDQGNKVIIILEGLV</sequence>
<evidence type="ECO:0000313" key="8">
    <source>
        <dbReference type="EMBL" id="CAG2062813.1"/>
    </source>
</evidence>
<feature type="domain" description="WHEP-TRS" evidence="7">
    <location>
        <begin position="25"/>
        <end position="81"/>
    </location>
</feature>
<reference evidence="8" key="1">
    <citation type="submission" date="2021-03" db="EMBL/GenBank/DDBJ databases">
        <authorList>
            <person name="Tran Van P."/>
        </authorList>
    </citation>
    <scope>NUCLEOTIDE SEQUENCE</scope>
</reference>
<feature type="region of interest" description="Disordered" evidence="6">
    <location>
        <begin position="73"/>
        <end position="109"/>
    </location>
</feature>
<feature type="compositionally biased region" description="Basic and acidic residues" evidence="6">
    <location>
        <begin position="99"/>
        <end position="109"/>
    </location>
</feature>
<evidence type="ECO:0000259" key="7">
    <source>
        <dbReference type="PROSITE" id="PS51185"/>
    </source>
</evidence>
<dbReference type="Pfam" id="PF00458">
    <property type="entry name" value="WHEP-TRS"/>
    <property type="match status" value="3"/>
</dbReference>
<accession>A0ABN7PBJ3</accession>
<feature type="compositionally biased region" description="Polar residues" evidence="6">
    <location>
        <begin position="80"/>
        <end position="98"/>
    </location>
</feature>
<keyword evidence="5" id="KW-0030">Aminoacyl-tRNA synthetase</keyword>
<dbReference type="SMART" id="SM00991">
    <property type="entry name" value="WHEP-TRS"/>
    <property type="match status" value="3"/>
</dbReference>
<dbReference type="SUPFAM" id="SSF47060">
    <property type="entry name" value="S15/NS1 RNA-binding domain"/>
    <property type="match status" value="3"/>
</dbReference>
<protein>
    <recommendedName>
        <fullName evidence="7">WHEP-TRS domain-containing protein</fullName>
    </recommendedName>
</protein>
<keyword evidence="2" id="KW-0547">Nucleotide-binding</keyword>
<evidence type="ECO:0000256" key="4">
    <source>
        <dbReference type="ARBA" id="ARBA00022917"/>
    </source>
</evidence>
<feature type="compositionally biased region" description="Polar residues" evidence="6">
    <location>
        <begin position="255"/>
        <end position="272"/>
    </location>
</feature>
<evidence type="ECO:0000256" key="1">
    <source>
        <dbReference type="ARBA" id="ARBA00022598"/>
    </source>
</evidence>
<dbReference type="EMBL" id="CAJPIN010022475">
    <property type="protein sequence ID" value="CAG2062813.1"/>
    <property type="molecule type" value="Genomic_DNA"/>
</dbReference>
<evidence type="ECO:0000256" key="6">
    <source>
        <dbReference type="SAM" id="MobiDB-lite"/>
    </source>
</evidence>
<evidence type="ECO:0000256" key="3">
    <source>
        <dbReference type="ARBA" id="ARBA00022840"/>
    </source>
</evidence>
<feature type="domain" description="WHEP-TRS" evidence="7">
    <location>
        <begin position="200"/>
        <end position="256"/>
    </location>
</feature>
<dbReference type="InterPro" id="IPR009068">
    <property type="entry name" value="uS15_NS1_RNA-bd_sf"/>
</dbReference>
<proteinExistence type="predicted"/>
<dbReference type="PROSITE" id="PS51185">
    <property type="entry name" value="WHEP_TRS_2"/>
    <property type="match status" value="3"/>
</dbReference>
<comment type="caution">
    <text evidence="8">The sequence shown here is derived from an EMBL/GenBank/DDBJ whole genome shotgun (WGS) entry which is preliminary data.</text>
</comment>
<keyword evidence="1" id="KW-0436">Ligase</keyword>
<keyword evidence="9" id="KW-1185">Reference proteome</keyword>
<feature type="region of interest" description="Disordered" evidence="6">
    <location>
        <begin position="1"/>
        <end position="24"/>
    </location>
</feature>
<organism evidence="8 9">
    <name type="scientific">Timema podura</name>
    <name type="common">Walking stick</name>
    <dbReference type="NCBI Taxonomy" id="61482"/>
    <lineage>
        <taxon>Eukaryota</taxon>
        <taxon>Metazoa</taxon>
        <taxon>Ecdysozoa</taxon>
        <taxon>Arthropoda</taxon>
        <taxon>Hexapoda</taxon>
        <taxon>Insecta</taxon>
        <taxon>Pterygota</taxon>
        <taxon>Neoptera</taxon>
        <taxon>Polyneoptera</taxon>
        <taxon>Phasmatodea</taxon>
        <taxon>Timematodea</taxon>
        <taxon>Timematoidea</taxon>
        <taxon>Timematidae</taxon>
        <taxon>Timema</taxon>
    </lineage>
</organism>
<dbReference type="InterPro" id="IPR000738">
    <property type="entry name" value="WHEP-TRS_dom"/>
</dbReference>
<keyword evidence="3" id="KW-0067">ATP-binding</keyword>
<feature type="non-terminal residue" evidence="8">
    <location>
        <position position="1"/>
    </location>
</feature>
<dbReference type="Proteomes" id="UP001153148">
    <property type="component" value="Unassembled WGS sequence"/>
</dbReference>
<dbReference type="Gene3D" id="1.10.287.10">
    <property type="entry name" value="S15/NS1, RNA-binding"/>
    <property type="match status" value="3"/>
</dbReference>
<keyword evidence="4" id="KW-0648">Protein biosynthesis</keyword>
<name>A0ABN7PBJ3_TIMPD</name>
<evidence type="ECO:0000313" key="9">
    <source>
        <dbReference type="Proteomes" id="UP001153148"/>
    </source>
</evidence>
<feature type="region of interest" description="Disordered" evidence="6">
    <location>
        <begin position="244"/>
        <end position="272"/>
    </location>
</feature>
<evidence type="ECO:0000256" key="2">
    <source>
        <dbReference type="ARBA" id="ARBA00022741"/>
    </source>
</evidence>